<organism evidence="2 3">
    <name type="scientific">Thermoproteota archaeon</name>
    <dbReference type="NCBI Taxonomy" id="2056631"/>
    <lineage>
        <taxon>Archaea</taxon>
        <taxon>Thermoproteota</taxon>
    </lineage>
</organism>
<evidence type="ECO:0000313" key="2">
    <source>
        <dbReference type="EMBL" id="RLE53846.1"/>
    </source>
</evidence>
<dbReference type="Gene3D" id="2.30.130.30">
    <property type="entry name" value="Hypothetical protein"/>
    <property type="match status" value="1"/>
</dbReference>
<accession>A0A497F365</accession>
<name>A0A497F365_9CREN</name>
<protein>
    <submittedName>
        <fullName evidence="2">RNA-binding protein</fullName>
    </submittedName>
</protein>
<proteinExistence type="predicted"/>
<evidence type="ECO:0000259" key="1">
    <source>
        <dbReference type="Pfam" id="PF12961"/>
    </source>
</evidence>
<dbReference type="Proteomes" id="UP000269499">
    <property type="component" value="Unassembled WGS sequence"/>
</dbReference>
<gene>
    <name evidence="2" type="ORF">DRJ26_02855</name>
</gene>
<sequence length="89" mass="10667">MLTRIIEKKILPEWFEKVVSGEKNVEVRLADFEISDGDILVLREWDPIKRQYTGRKVTKIVKKVHKVDLARYYDVEEIKKYGIYLIELK</sequence>
<reference evidence="2 3" key="1">
    <citation type="submission" date="2018-06" db="EMBL/GenBank/DDBJ databases">
        <title>Extensive metabolic versatility and redundancy in microbially diverse, dynamic hydrothermal sediments.</title>
        <authorList>
            <person name="Dombrowski N."/>
            <person name="Teske A."/>
            <person name="Baker B.J."/>
        </authorList>
    </citation>
    <scope>NUCLEOTIDE SEQUENCE [LARGE SCALE GENOMIC DNA]</scope>
    <source>
        <strain evidence="2">B20_G2</strain>
    </source>
</reference>
<dbReference type="AlphaFoldDB" id="A0A497F365"/>
<feature type="domain" description="DUF3850" evidence="1">
    <location>
        <begin position="9"/>
        <end position="66"/>
    </location>
</feature>
<dbReference type="InterPro" id="IPR015947">
    <property type="entry name" value="PUA-like_sf"/>
</dbReference>
<dbReference type="EMBL" id="QMRA01000049">
    <property type="protein sequence ID" value="RLE53846.1"/>
    <property type="molecule type" value="Genomic_DNA"/>
</dbReference>
<evidence type="ECO:0000313" key="3">
    <source>
        <dbReference type="Proteomes" id="UP000269499"/>
    </source>
</evidence>
<comment type="caution">
    <text evidence="2">The sequence shown here is derived from an EMBL/GenBank/DDBJ whole genome shotgun (WGS) entry which is preliminary data.</text>
</comment>
<dbReference type="InterPro" id="IPR039440">
    <property type="entry name" value="DUF3850"/>
</dbReference>
<dbReference type="Pfam" id="PF12961">
    <property type="entry name" value="DUF3850"/>
    <property type="match status" value="1"/>
</dbReference>
<dbReference type="SUPFAM" id="SSF88697">
    <property type="entry name" value="PUA domain-like"/>
    <property type="match status" value="1"/>
</dbReference>